<dbReference type="InterPro" id="IPR001878">
    <property type="entry name" value="Znf_CCHC"/>
</dbReference>
<dbReference type="GO" id="GO:0008270">
    <property type="term" value="F:zinc ion binding"/>
    <property type="evidence" value="ECO:0007669"/>
    <property type="project" value="UniProtKB-KW"/>
</dbReference>
<evidence type="ECO:0000256" key="4">
    <source>
        <dbReference type="ARBA" id="ARBA00022771"/>
    </source>
</evidence>
<feature type="compositionally biased region" description="Polar residues" evidence="7">
    <location>
        <begin position="72"/>
        <end position="95"/>
    </location>
</feature>
<accession>A0A2S4L9P0</accession>
<dbReference type="InterPro" id="IPR051644">
    <property type="entry name" value="TRAMP_AT-DNA-binding"/>
</dbReference>
<dbReference type="PANTHER" id="PTHR46543">
    <property type="entry name" value="ZINC FINGER CCHC DOMAIN-CONTAINING PROTEIN 7"/>
    <property type="match status" value="1"/>
</dbReference>
<evidence type="ECO:0000256" key="3">
    <source>
        <dbReference type="ARBA" id="ARBA00022737"/>
    </source>
</evidence>
<dbReference type="PANTHER" id="PTHR46543:SF1">
    <property type="entry name" value="ZINC FINGER CCHC DOMAIN-CONTAINING PROTEIN 7"/>
    <property type="match status" value="1"/>
</dbReference>
<feature type="domain" description="CCHC-type" evidence="8">
    <location>
        <begin position="379"/>
        <end position="395"/>
    </location>
</feature>
<proteinExistence type="predicted"/>
<evidence type="ECO:0000256" key="7">
    <source>
        <dbReference type="SAM" id="MobiDB-lite"/>
    </source>
</evidence>
<dbReference type="Proteomes" id="UP000237481">
    <property type="component" value="Unassembled WGS sequence"/>
</dbReference>
<dbReference type="EMBL" id="PKSG01000067">
    <property type="protein sequence ID" value="POR39168.1"/>
    <property type="molecule type" value="Genomic_DNA"/>
</dbReference>
<keyword evidence="4" id="KW-0863">Zinc-finger</keyword>
<comment type="caution">
    <text evidence="9">The sequence shown here is derived from an EMBL/GenBank/DDBJ whole genome shotgun (WGS) entry which is preliminary data.</text>
</comment>
<feature type="compositionally biased region" description="Pro residues" evidence="7">
    <location>
        <begin position="504"/>
        <end position="520"/>
    </location>
</feature>
<feature type="domain" description="CCHC-type" evidence="8">
    <location>
        <begin position="315"/>
        <end position="331"/>
    </location>
</feature>
<dbReference type="AlphaFoldDB" id="A0A2S4L9P0"/>
<keyword evidence="6" id="KW-0539">Nucleus</keyword>
<dbReference type="SMART" id="SM00343">
    <property type="entry name" value="ZnF_C2HC"/>
    <property type="match status" value="5"/>
</dbReference>
<feature type="region of interest" description="Disordered" evidence="7">
    <location>
        <begin position="231"/>
        <end position="257"/>
    </location>
</feature>
<comment type="subcellular location">
    <subcellularLocation>
        <location evidence="1">Nucleus</location>
    </subcellularLocation>
</comment>
<dbReference type="OrthoDB" id="7608935at2759"/>
<gene>
    <name evidence="9" type="ORF">TPAR_00638</name>
</gene>
<dbReference type="Gene3D" id="4.10.60.10">
    <property type="entry name" value="Zinc finger, CCHC-type"/>
    <property type="match status" value="2"/>
</dbReference>
<keyword evidence="2" id="KW-0479">Metal-binding</keyword>
<organism evidence="9 10">
    <name type="scientific">Tolypocladium paradoxum</name>
    <dbReference type="NCBI Taxonomy" id="94208"/>
    <lineage>
        <taxon>Eukaryota</taxon>
        <taxon>Fungi</taxon>
        <taxon>Dikarya</taxon>
        <taxon>Ascomycota</taxon>
        <taxon>Pezizomycotina</taxon>
        <taxon>Sordariomycetes</taxon>
        <taxon>Hypocreomycetidae</taxon>
        <taxon>Hypocreales</taxon>
        <taxon>Ophiocordycipitaceae</taxon>
        <taxon>Tolypocladium</taxon>
    </lineage>
</organism>
<feature type="domain" description="CCHC-type" evidence="8">
    <location>
        <begin position="342"/>
        <end position="358"/>
    </location>
</feature>
<dbReference type="GO" id="GO:0031499">
    <property type="term" value="C:TRAMP complex"/>
    <property type="evidence" value="ECO:0007669"/>
    <property type="project" value="TreeGrafter"/>
</dbReference>
<evidence type="ECO:0000259" key="8">
    <source>
        <dbReference type="SMART" id="SM00343"/>
    </source>
</evidence>
<evidence type="ECO:0000256" key="1">
    <source>
        <dbReference type="ARBA" id="ARBA00004123"/>
    </source>
</evidence>
<feature type="domain" description="CCHC-type" evidence="8">
    <location>
        <begin position="296"/>
        <end position="312"/>
    </location>
</feature>
<keyword evidence="5" id="KW-0862">Zinc</keyword>
<evidence type="ECO:0000313" key="10">
    <source>
        <dbReference type="Proteomes" id="UP000237481"/>
    </source>
</evidence>
<evidence type="ECO:0000256" key="5">
    <source>
        <dbReference type="ARBA" id="ARBA00022833"/>
    </source>
</evidence>
<evidence type="ECO:0000256" key="2">
    <source>
        <dbReference type="ARBA" id="ARBA00022723"/>
    </source>
</evidence>
<evidence type="ECO:0000256" key="6">
    <source>
        <dbReference type="ARBA" id="ARBA00023242"/>
    </source>
</evidence>
<feature type="region of interest" description="Disordered" evidence="7">
    <location>
        <begin position="1"/>
        <end position="95"/>
    </location>
</feature>
<sequence>MAAPEPVLGDMILIDSSEDETPVKGRKRPRGKDTGDAGNGSSAGGSRSSKRARLSAASQGSEEGEVGESDAQQNGSEPASATVNQSSRQAQGAVSTATADVLGHLSSSVTMPPNPHLWHMDSLTFKLPAFSAKREGSWHTRFQDWVRVFYLCNLEHSVLITPALTVLAFVRYLDNSSGLKAGKRKSARQTANQAKDSGALEELLEALRSSAANAKVVDWASLSQQTTCMANASQPTSTREMEANGTAAETRKQRVPTGDEERALQLKYFPSAADPSKVCLVCAREGHSSASCPYSACRFCGDDAHWSFCCPTKERCGKCLQFGHAAATCVEKLKLTKDDGLACAFCDSTDHLEAECTDVWRSFHPDADTIKTVVDLPVCCAICGARDHFLSDCAQLEYAPNPTWSLANRNRFIDPNCGVSGIEDVGDGRGNATSQRAPELKMHGHAARATNVHYSESDDSDVEFLANRLVKQPHQVGRIQMSSNIQMPGGNGGRNRSRQSQPSAQPPLPLGPPPPGPPRRQPSSGNNAASGQRGGSSSLPAKPPTPNRGYHSMPPPPSVSGSRPQDEIGNGNARGGRGGRGGRGARGGRGGRGGGGKGRGRGRGRAK</sequence>
<dbReference type="STRING" id="94208.A0A2S4L9P0"/>
<keyword evidence="10" id="KW-1185">Reference proteome</keyword>
<dbReference type="GO" id="GO:0003723">
    <property type="term" value="F:RNA binding"/>
    <property type="evidence" value="ECO:0007669"/>
    <property type="project" value="TreeGrafter"/>
</dbReference>
<reference evidence="9 10" key="1">
    <citation type="submission" date="2018-01" db="EMBL/GenBank/DDBJ databases">
        <title>Harnessing the power of phylogenomics to disentangle the directionality and signatures of interkingdom host jumping in the parasitic fungal genus Tolypocladium.</title>
        <authorList>
            <person name="Quandt C.A."/>
            <person name="Patterson W."/>
            <person name="Spatafora J.W."/>
        </authorList>
    </citation>
    <scope>NUCLEOTIDE SEQUENCE [LARGE SCALE GENOMIC DNA]</scope>
    <source>
        <strain evidence="9 10">NRBC 100945</strain>
    </source>
</reference>
<keyword evidence="3" id="KW-0677">Repeat</keyword>
<name>A0A2S4L9P0_9HYPO</name>
<feature type="compositionally biased region" description="Gly residues" evidence="7">
    <location>
        <begin position="572"/>
        <end position="597"/>
    </location>
</feature>
<feature type="region of interest" description="Disordered" evidence="7">
    <location>
        <begin position="475"/>
        <end position="607"/>
    </location>
</feature>
<dbReference type="GO" id="GO:0071035">
    <property type="term" value="P:nuclear polyadenylation-dependent rRNA catabolic process"/>
    <property type="evidence" value="ECO:0007669"/>
    <property type="project" value="TreeGrafter"/>
</dbReference>
<dbReference type="GO" id="GO:0071036">
    <property type="term" value="P:nuclear polyadenylation-dependent snoRNA catabolic process"/>
    <property type="evidence" value="ECO:0007669"/>
    <property type="project" value="TreeGrafter"/>
</dbReference>
<dbReference type="GO" id="GO:0071038">
    <property type="term" value="P:TRAMP-dependent tRNA surveillance pathway"/>
    <property type="evidence" value="ECO:0007669"/>
    <property type="project" value="TreeGrafter"/>
</dbReference>
<dbReference type="GO" id="GO:0071031">
    <property type="term" value="P:nuclear mRNA surveillance of mRNA 3'-end processing"/>
    <property type="evidence" value="ECO:0007669"/>
    <property type="project" value="TreeGrafter"/>
</dbReference>
<feature type="compositionally biased region" description="Polar residues" evidence="7">
    <location>
        <begin position="526"/>
        <end position="539"/>
    </location>
</feature>
<feature type="domain" description="CCHC-type" evidence="8">
    <location>
        <begin position="278"/>
        <end position="294"/>
    </location>
</feature>
<dbReference type="GO" id="GO:0071037">
    <property type="term" value="P:nuclear polyadenylation-dependent snRNA catabolic process"/>
    <property type="evidence" value="ECO:0007669"/>
    <property type="project" value="TreeGrafter"/>
</dbReference>
<dbReference type="InterPro" id="IPR036875">
    <property type="entry name" value="Znf_CCHC_sf"/>
</dbReference>
<feature type="compositionally biased region" description="Basic residues" evidence="7">
    <location>
        <begin position="598"/>
        <end position="607"/>
    </location>
</feature>
<dbReference type="SUPFAM" id="SSF57756">
    <property type="entry name" value="Retrovirus zinc finger-like domains"/>
    <property type="match status" value="1"/>
</dbReference>
<protein>
    <submittedName>
        <fullName evidence="9">Protein AIR2</fullName>
    </submittedName>
</protein>
<dbReference type="GO" id="GO:0071039">
    <property type="term" value="P:nuclear polyadenylation-dependent CUT catabolic process"/>
    <property type="evidence" value="ECO:0007669"/>
    <property type="project" value="TreeGrafter"/>
</dbReference>
<feature type="region of interest" description="Disordered" evidence="7">
    <location>
        <begin position="424"/>
        <end position="444"/>
    </location>
</feature>
<evidence type="ECO:0000313" key="9">
    <source>
        <dbReference type="EMBL" id="POR39168.1"/>
    </source>
</evidence>